<organism evidence="3 4">
    <name type="scientific">Mytilus coruscus</name>
    <name type="common">Sea mussel</name>
    <dbReference type="NCBI Taxonomy" id="42192"/>
    <lineage>
        <taxon>Eukaryota</taxon>
        <taxon>Metazoa</taxon>
        <taxon>Spiralia</taxon>
        <taxon>Lophotrochozoa</taxon>
        <taxon>Mollusca</taxon>
        <taxon>Bivalvia</taxon>
        <taxon>Autobranchia</taxon>
        <taxon>Pteriomorphia</taxon>
        <taxon>Mytilida</taxon>
        <taxon>Mytiloidea</taxon>
        <taxon>Mytilidae</taxon>
        <taxon>Mytilinae</taxon>
        <taxon>Mytilus</taxon>
    </lineage>
</organism>
<evidence type="ECO:0000259" key="2">
    <source>
        <dbReference type="Pfam" id="PF07985"/>
    </source>
</evidence>
<dbReference type="InterPro" id="IPR040044">
    <property type="entry name" value="SRR1L"/>
</dbReference>
<gene>
    <name evidence="3" type="ORF">MCOR_31565</name>
</gene>
<proteinExistence type="inferred from homology"/>
<dbReference type="GO" id="GO:0005737">
    <property type="term" value="C:cytoplasm"/>
    <property type="evidence" value="ECO:0007669"/>
    <property type="project" value="TreeGrafter"/>
</dbReference>
<dbReference type="AlphaFoldDB" id="A0A6J8CPA7"/>
<dbReference type="GO" id="GO:0005634">
    <property type="term" value="C:nucleus"/>
    <property type="evidence" value="ECO:0007669"/>
    <property type="project" value="TreeGrafter"/>
</dbReference>
<name>A0A6J8CPA7_MYTCO</name>
<reference evidence="3 4" key="1">
    <citation type="submission" date="2020-06" db="EMBL/GenBank/DDBJ databases">
        <authorList>
            <person name="Li R."/>
            <person name="Bekaert M."/>
        </authorList>
    </citation>
    <scope>NUCLEOTIDE SEQUENCE [LARGE SCALE GENOMIC DNA]</scope>
    <source>
        <strain evidence="4">wild</strain>
    </source>
</reference>
<dbReference type="PANTHER" id="PTHR28626">
    <property type="entry name" value="SRR1-LIKE PROTEIN"/>
    <property type="match status" value="1"/>
</dbReference>
<dbReference type="OrthoDB" id="6084236at2759"/>
<dbReference type="Pfam" id="PF07985">
    <property type="entry name" value="SRR1"/>
    <property type="match status" value="1"/>
</dbReference>
<dbReference type="InterPro" id="IPR012942">
    <property type="entry name" value="SRR1-like"/>
</dbReference>
<protein>
    <recommendedName>
        <fullName evidence="2">SRR1-like domain-containing protein</fullName>
    </recommendedName>
</protein>
<feature type="domain" description="SRR1-like" evidence="2">
    <location>
        <begin position="64"/>
        <end position="148"/>
    </location>
</feature>
<evidence type="ECO:0000313" key="4">
    <source>
        <dbReference type="Proteomes" id="UP000507470"/>
    </source>
</evidence>
<keyword evidence="4" id="KW-1185">Reference proteome</keyword>
<evidence type="ECO:0000256" key="1">
    <source>
        <dbReference type="ARBA" id="ARBA00009856"/>
    </source>
</evidence>
<comment type="similarity">
    <text evidence="1">Belongs to the SRR1 family.</text>
</comment>
<dbReference type="EMBL" id="CACVKT020005663">
    <property type="protein sequence ID" value="CAC5397097.1"/>
    <property type="molecule type" value="Genomic_DNA"/>
</dbReference>
<dbReference type="PANTHER" id="PTHR28626:SF3">
    <property type="entry name" value="SRR1-LIKE PROTEIN"/>
    <property type="match status" value="1"/>
</dbReference>
<dbReference type="Proteomes" id="UP000507470">
    <property type="component" value="Unassembled WGS sequence"/>
</dbReference>
<accession>A0A6J8CPA7</accession>
<sequence length="158" mass="18253">MSDFQIVKSRKNRKKNTPMIIKNAEATTEKHIITDGNTINRKLQDSMCLLKASEFYSQVRDLIADHHIDAIVCYGIGNFAECCIARYQLALLVLLREDIIQIPKSSCHFYDPKFYNEEELYLKDAGFALIPENEEGKRKAEKNTFFICHTVGRVYIIT</sequence>
<evidence type="ECO:0000313" key="3">
    <source>
        <dbReference type="EMBL" id="CAC5397097.1"/>
    </source>
</evidence>